<dbReference type="Gene3D" id="3.90.1170.50">
    <property type="entry name" value="Aldehyde oxidase/xanthine dehydrogenase, a/b hammerhead"/>
    <property type="match status" value="1"/>
</dbReference>
<dbReference type="SMART" id="SM01008">
    <property type="entry name" value="Ald_Xan_dh_C"/>
    <property type="match status" value="1"/>
</dbReference>
<keyword evidence="1" id="KW-0500">Molybdenum</keyword>
<keyword evidence="5" id="KW-1185">Reference proteome</keyword>
<dbReference type="EMBL" id="JAVDYB010000001">
    <property type="protein sequence ID" value="MDR7277535.1"/>
    <property type="molecule type" value="Genomic_DNA"/>
</dbReference>
<keyword evidence="2 4" id="KW-0560">Oxidoreductase</keyword>
<dbReference type="InterPro" id="IPR037165">
    <property type="entry name" value="AldOxase/xan_DH_Mopterin-bd_sf"/>
</dbReference>
<gene>
    <name evidence="4" type="ORF">J2S41_004313</name>
</gene>
<organism evidence="4 5">
    <name type="scientific">Catenuloplanes atrovinosus</name>
    <dbReference type="NCBI Taxonomy" id="137266"/>
    <lineage>
        <taxon>Bacteria</taxon>
        <taxon>Bacillati</taxon>
        <taxon>Actinomycetota</taxon>
        <taxon>Actinomycetes</taxon>
        <taxon>Micromonosporales</taxon>
        <taxon>Micromonosporaceae</taxon>
        <taxon>Catenuloplanes</taxon>
    </lineage>
</organism>
<evidence type="ECO:0000313" key="4">
    <source>
        <dbReference type="EMBL" id="MDR7277535.1"/>
    </source>
</evidence>
<proteinExistence type="predicted"/>
<dbReference type="PANTHER" id="PTHR11908">
    <property type="entry name" value="XANTHINE DEHYDROGENASE"/>
    <property type="match status" value="1"/>
</dbReference>
<dbReference type="InterPro" id="IPR016208">
    <property type="entry name" value="Ald_Oxase/xanthine_DH-like"/>
</dbReference>
<dbReference type="AlphaFoldDB" id="A0AAE3YPZ0"/>
<evidence type="ECO:0000313" key="5">
    <source>
        <dbReference type="Proteomes" id="UP001183643"/>
    </source>
</evidence>
<dbReference type="Pfam" id="PF02738">
    <property type="entry name" value="MoCoBD_1"/>
    <property type="match status" value="1"/>
</dbReference>
<dbReference type="RefSeq" id="WP_310369896.1">
    <property type="nucleotide sequence ID" value="NZ_JAVDYB010000001.1"/>
</dbReference>
<evidence type="ECO:0000256" key="2">
    <source>
        <dbReference type="ARBA" id="ARBA00023002"/>
    </source>
</evidence>
<dbReference type="InterPro" id="IPR046867">
    <property type="entry name" value="AldOxase/xan_DH_MoCoBD2"/>
</dbReference>
<dbReference type="InterPro" id="IPR000674">
    <property type="entry name" value="Ald_Oxase/Xan_DH_a/b"/>
</dbReference>
<dbReference type="Gene3D" id="3.30.365.10">
    <property type="entry name" value="Aldehyde oxidase/xanthine dehydrogenase, molybdopterin binding domain"/>
    <property type="match status" value="4"/>
</dbReference>
<accession>A0AAE3YPZ0</accession>
<dbReference type="Pfam" id="PF20256">
    <property type="entry name" value="MoCoBD_2"/>
    <property type="match status" value="1"/>
</dbReference>
<sequence length="729" mass="76374">MTLVGRPVDRVDGPLKVHGAARYPADETWPDLAHAVLAGATVAAGRITAIDATAARAAPGVLAVITHENVLPLRPAPATALGPPPRFPLADDVIRHYGQYLAVVVARTRREAAAAARLLDVTYAAEPPVVRMDDPRAEVVENPFGLEVAIGDASGAEFGYDETFTIPAESNSPMGLFATVARWDGDRLTVHDSTQWPVSVRSVLAGVFGVPEPDVRVLCRFVGGGFGAGLKVWPHTVLAAVAARMTGRPVRLVLDRPQMFAGTGHRSRSVQRLRIAAGPDGRLTAIDHHATSTVGIDETLFSGIVTGTAEAYDCPNIATHDRQVRLHIPNPGFLRAPGHGEMNFAVESAMDELAHRLGIDPVELRLRNFRATHPHSGLPWSSNALRDCYRVGAARFGWSARDPRPRSTRDGDELIGYGMAGTSYSWYVGGCRARIDLGADGCAVVRTAATDIGTGTATIVTQVAADRLGLPLTRVRAEIGDTDLPPAPQSGGSGLATAVTGAVLAASGELLRAVAGLAGGALASRAADELAATDGRVHLRADPSTGVSFTEVLARHGLPELSADGQFDPADSDGLARSGAFAAHFVEVRVDEELGRLRVARLVTAVDAGRVLNEKTARSQILGGAVMGLGMALLEEIAWEDGTGRPPNATFGDYLIPVNADVPDHDITFVGEPDPLNPGGAKGIGEVGLTGVAAAVANAVFHATGRRVRTLPISVERLLSEEPAALVHG</sequence>
<evidence type="ECO:0000259" key="3">
    <source>
        <dbReference type="SMART" id="SM01008"/>
    </source>
</evidence>
<dbReference type="EC" id="1.17.1.4" evidence="4"/>
<dbReference type="InterPro" id="IPR008274">
    <property type="entry name" value="AldOxase/xan_DH_MoCoBD1"/>
</dbReference>
<reference evidence="4" key="1">
    <citation type="submission" date="2023-07" db="EMBL/GenBank/DDBJ databases">
        <title>Sequencing the genomes of 1000 actinobacteria strains.</title>
        <authorList>
            <person name="Klenk H.-P."/>
        </authorList>
    </citation>
    <scope>NUCLEOTIDE SEQUENCE</scope>
    <source>
        <strain evidence="4">DSM 44707</strain>
    </source>
</reference>
<name>A0AAE3YPZ0_9ACTN</name>
<dbReference type="InterPro" id="IPR036856">
    <property type="entry name" value="Ald_Oxase/Xan_DH_a/b_sf"/>
</dbReference>
<dbReference type="SUPFAM" id="SSF56003">
    <property type="entry name" value="Molybdenum cofactor-binding domain"/>
    <property type="match status" value="1"/>
</dbReference>
<dbReference type="Pfam" id="PF01315">
    <property type="entry name" value="Ald_Xan_dh_C"/>
    <property type="match status" value="1"/>
</dbReference>
<comment type="caution">
    <text evidence="4">The sequence shown here is derived from an EMBL/GenBank/DDBJ whole genome shotgun (WGS) entry which is preliminary data.</text>
</comment>
<dbReference type="PANTHER" id="PTHR11908:SF132">
    <property type="entry name" value="ALDEHYDE OXIDASE 1-RELATED"/>
    <property type="match status" value="1"/>
</dbReference>
<dbReference type="GO" id="GO:0004854">
    <property type="term" value="F:xanthine dehydrogenase activity"/>
    <property type="evidence" value="ECO:0007669"/>
    <property type="project" value="UniProtKB-EC"/>
</dbReference>
<dbReference type="GO" id="GO:0005506">
    <property type="term" value="F:iron ion binding"/>
    <property type="evidence" value="ECO:0007669"/>
    <property type="project" value="InterPro"/>
</dbReference>
<feature type="domain" description="Aldehyde oxidase/xanthine dehydrogenase a/b hammerhead" evidence="3">
    <location>
        <begin position="18"/>
        <end position="127"/>
    </location>
</feature>
<protein>
    <submittedName>
        <fullName evidence="4">Xanthine dehydrogenase YagR molybdenum-binding subunit</fullName>
        <ecNumber evidence="4">1.17.1.4</ecNumber>
    </submittedName>
</protein>
<dbReference type="Proteomes" id="UP001183643">
    <property type="component" value="Unassembled WGS sequence"/>
</dbReference>
<dbReference type="SUPFAM" id="SSF54665">
    <property type="entry name" value="CO dehydrogenase molybdoprotein N-domain-like"/>
    <property type="match status" value="1"/>
</dbReference>
<evidence type="ECO:0000256" key="1">
    <source>
        <dbReference type="ARBA" id="ARBA00022505"/>
    </source>
</evidence>